<feature type="compositionally biased region" description="Basic and acidic residues" evidence="1">
    <location>
        <begin position="58"/>
        <end position="71"/>
    </location>
</feature>
<reference evidence="2" key="1">
    <citation type="submission" date="2020-02" db="EMBL/GenBank/DDBJ databases">
        <authorList>
            <person name="Meier V. D."/>
        </authorList>
    </citation>
    <scope>NUCLEOTIDE SEQUENCE</scope>
    <source>
        <strain evidence="2">AVDCRST_MAG05</strain>
    </source>
</reference>
<name>A0A6J4RHK9_9ACTN</name>
<dbReference type="EMBL" id="CADCVM010000081">
    <property type="protein sequence ID" value="CAA9472986.1"/>
    <property type="molecule type" value="Genomic_DNA"/>
</dbReference>
<dbReference type="AlphaFoldDB" id="A0A6J4RHK9"/>
<feature type="non-terminal residue" evidence="2">
    <location>
        <position position="78"/>
    </location>
</feature>
<accession>A0A6J4RHK9</accession>
<protein>
    <submittedName>
        <fullName evidence="2">Uncharacterized protein</fullName>
    </submittedName>
</protein>
<evidence type="ECO:0000256" key="1">
    <source>
        <dbReference type="SAM" id="MobiDB-lite"/>
    </source>
</evidence>
<feature type="region of interest" description="Disordered" evidence="1">
    <location>
        <begin position="1"/>
        <end position="78"/>
    </location>
</feature>
<feature type="compositionally biased region" description="Basic and acidic residues" evidence="1">
    <location>
        <begin position="1"/>
        <end position="10"/>
    </location>
</feature>
<sequence length="78" mass="8398">GEHKGREAGHNTRRSRAHAGGTPGQLAGWHGGGPGPRRDRGDRGGASQHEVDGQEVYGHQRREAEPHRPEQPEPAAEL</sequence>
<proteinExistence type="predicted"/>
<evidence type="ECO:0000313" key="2">
    <source>
        <dbReference type="EMBL" id="CAA9472986.1"/>
    </source>
</evidence>
<organism evidence="2">
    <name type="scientific">uncultured Rubrobacteraceae bacterium</name>
    <dbReference type="NCBI Taxonomy" id="349277"/>
    <lineage>
        <taxon>Bacteria</taxon>
        <taxon>Bacillati</taxon>
        <taxon>Actinomycetota</taxon>
        <taxon>Rubrobacteria</taxon>
        <taxon>Rubrobacterales</taxon>
        <taxon>Rubrobacteraceae</taxon>
        <taxon>environmental samples</taxon>
    </lineage>
</organism>
<gene>
    <name evidence="2" type="ORF">AVDCRST_MAG05-702</name>
</gene>
<feature type="non-terminal residue" evidence="2">
    <location>
        <position position="1"/>
    </location>
</feature>